<organism evidence="4 5">
    <name type="scientific">Truncatella angustata</name>
    <dbReference type="NCBI Taxonomy" id="152316"/>
    <lineage>
        <taxon>Eukaryota</taxon>
        <taxon>Fungi</taxon>
        <taxon>Dikarya</taxon>
        <taxon>Ascomycota</taxon>
        <taxon>Pezizomycotina</taxon>
        <taxon>Sordariomycetes</taxon>
        <taxon>Xylariomycetidae</taxon>
        <taxon>Amphisphaeriales</taxon>
        <taxon>Sporocadaceae</taxon>
        <taxon>Truncatella</taxon>
    </lineage>
</organism>
<dbReference type="InterPro" id="IPR005103">
    <property type="entry name" value="AA9_LPMO"/>
</dbReference>
<accession>A0A9P8UAA0</accession>
<feature type="compositionally biased region" description="Low complexity" evidence="1">
    <location>
        <begin position="283"/>
        <end position="315"/>
    </location>
</feature>
<evidence type="ECO:0000256" key="1">
    <source>
        <dbReference type="SAM" id="MobiDB-lite"/>
    </source>
</evidence>
<gene>
    <name evidence="4" type="ORF">BKA67DRAFT_540572</name>
</gene>
<evidence type="ECO:0000259" key="3">
    <source>
        <dbReference type="Pfam" id="PF03443"/>
    </source>
</evidence>
<feature type="domain" description="Auxiliary Activity family 9 catalytic" evidence="3">
    <location>
        <begin position="120"/>
        <end position="181"/>
    </location>
</feature>
<sequence>MVRTSAQALVATALALFSTAGNGHMIMATPKPYGSPDSSPLTSSNFPCKYNGSPSFYSGVDATKMAIGETQKLSFTGSAVHGGGSCQLAVTSDAAPTVSSKWQVILSIEGGCPSKAGGAADTYDFTIPDGIAPGKYVFAWTWIPHMSGAPEFYMNCAPIEVTGSAKRSVNATMEMSELVTRDAFPNLNVVNLASVNDCMTKADQANDMIWPDPGSNLQKLAASPKYQAISKGTSPCAPGGGGAPSSGSSGSGGSGSGSPAAASPSPVVASSPVASGFQTQTKATSTTVVTNPTAPTSPANPSSNSALTESGSSGSTSGGKSGQCPTEEGDFFCIGGNQYQQCASGGWTKLREMPAGTKCKEGQSTSLWARDDEVRGPRLRWK</sequence>
<feature type="compositionally biased region" description="Gly residues" evidence="1">
    <location>
        <begin position="238"/>
        <end position="256"/>
    </location>
</feature>
<evidence type="ECO:0000256" key="2">
    <source>
        <dbReference type="SAM" id="SignalP"/>
    </source>
</evidence>
<evidence type="ECO:0000313" key="4">
    <source>
        <dbReference type="EMBL" id="KAH6647119.1"/>
    </source>
</evidence>
<dbReference type="EMBL" id="JAGPXC010000009">
    <property type="protein sequence ID" value="KAH6647119.1"/>
    <property type="molecule type" value="Genomic_DNA"/>
</dbReference>
<protein>
    <recommendedName>
        <fullName evidence="3">Auxiliary Activity family 9 catalytic domain-containing protein</fullName>
    </recommendedName>
</protein>
<dbReference type="Pfam" id="PF03443">
    <property type="entry name" value="AA9"/>
    <property type="match status" value="1"/>
</dbReference>
<name>A0A9P8UAA0_9PEZI</name>
<dbReference type="PANTHER" id="PTHR36182">
    <property type="entry name" value="PROTEIN, PUTATIVE (AFU_ORTHOLOGUE AFUA_6G10930)-RELATED"/>
    <property type="match status" value="1"/>
</dbReference>
<feature type="region of interest" description="Disordered" evidence="1">
    <location>
        <begin position="231"/>
        <end position="327"/>
    </location>
</feature>
<feature type="compositionally biased region" description="Low complexity" evidence="1">
    <location>
        <begin position="257"/>
        <end position="276"/>
    </location>
</feature>
<feature type="chain" id="PRO_5040167941" description="Auxiliary Activity family 9 catalytic domain-containing protein" evidence="2">
    <location>
        <begin position="24"/>
        <end position="382"/>
    </location>
</feature>
<keyword evidence="5" id="KW-1185">Reference proteome</keyword>
<feature type="region of interest" description="Disordered" evidence="1">
    <location>
        <begin position="356"/>
        <end position="382"/>
    </location>
</feature>
<dbReference type="PANTHER" id="PTHR36182:SF2">
    <property type="entry name" value="LYTIC POLYSACCHARIDE MONOOXYGENASE"/>
    <property type="match status" value="1"/>
</dbReference>
<proteinExistence type="predicted"/>
<keyword evidence="2" id="KW-0732">Signal</keyword>
<dbReference type="Gene3D" id="2.70.50.70">
    <property type="match status" value="1"/>
</dbReference>
<reference evidence="4" key="1">
    <citation type="journal article" date="2021" name="Nat. Commun.">
        <title>Genetic determinants of endophytism in the Arabidopsis root mycobiome.</title>
        <authorList>
            <person name="Mesny F."/>
            <person name="Miyauchi S."/>
            <person name="Thiergart T."/>
            <person name="Pickel B."/>
            <person name="Atanasova L."/>
            <person name="Karlsson M."/>
            <person name="Huettel B."/>
            <person name="Barry K.W."/>
            <person name="Haridas S."/>
            <person name="Chen C."/>
            <person name="Bauer D."/>
            <person name="Andreopoulos W."/>
            <person name="Pangilinan J."/>
            <person name="LaButti K."/>
            <person name="Riley R."/>
            <person name="Lipzen A."/>
            <person name="Clum A."/>
            <person name="Drula E."/>
            <person name="Henrissat B."/>
            <person name="Kohler A."/>
            <person name="Grigoriev I.V."/>
            <person name="Martin F.M."/>
            <person name="Hacquard S."/>
        </authorList>
    </citation>
    <scope>NUCLEOTIDE SEQUENCE</scope>
    <source>
        <strain evidence="4">MPI-SDFR-AT-0073</strain>
    </source>
</reference>
<evidence type="ECO:0000313" key="5">
    <source>
        <dbReference type="Proteomes" id="UP000758603"/>
    </source>
</evidence>
<comment type="caution">
    <text evidence="4">The sequence shown here is derived from an EMBL/GenBank/DDBJ whole genome shotgun (WGS) entry which is preliminary data.</text>
</comment>
<dbReference type="GeneID" id="70129687"/>
<feature type="signal peptide" evidence="2">
    <location>
        <begin position="1"/>
        <end position="23"/>
    </location>
</feature>
<dbReference type="RefSeq" id="XP_045953633.1">
    <property type="nucleotide sequence ID" value="XM_046100795.1"/>
</dbReference>
<dbReference type="Proteomes" id="UP000758603">
    <property type="component" value="Unassembled WGS sequence"/>
</dbReference>
<dbReference type="AlphaFoldDB" id="A0A9P8UAA0"/>
<dbReference type="OrthoDB" id="2342176at2759"/>